<feature type="transmembrane region" description="Helical" evidence="7">
    <location>
        <begin position="232"/>
        <end position="257"/>
    </location>
</feature>
<dbReference type="AlphaFoldDB" id="A0A7Y9F216"/>
<comment type="subcellular location">
    <subcellularLocation>
        <location evidence="1 7">Cell membrane</location>
        <topology evidence="1 7">Multi-pass membrane protein</topology>
    </subcellularLocation>
</comment>
<dbReference type="PANTHER" id="PTHR43744:SF12">
    <property type="entry name" value="ABC TRANSPORTER PERMEASE PROTEIN MG189-RELATED"/>
    <property type="match status" value="1"/>
</dbReference>
<dbReference type="InterPro" id="IPR000515">
    <property type="entry name" value="MetI-like"/>
</dbReference>
<dbReference type="Proteomes" id="UP000516957">
    <property type="component" value="Unassembled WGS sequence"/>
</dbReference>
<dbReference type="GO" id="GO:0005886">
    <property type="term" value="C:plasma membrane"/>
    <property type="evidence" value="ECO:0007669"/>
    <property type="project" value="UniProtKB-SubCell"/>
</dbReference>
<accession>A0A7Y9F216</accession>
<proteinExistence type="inferred from homology"/>
<dbReference type="InterPro" id="IPR035906">
    <property type="entry name" value="MetI-like_sf"/>
</dbReference>
<keyword evidence="3" id="KW-1003">Cell membrane</keyword>
<comment type="similarity">
    <text evidence="7">Belongs to the binding-protein-dependent transport system permease family.</text>
</comment>
<evidence type="ECO:0000256" key="2">
    <source>
        <dbReference type="ARBA" id="ARBA00022448"/>
    </source>
</evidence>
<keyword evidence="2 7" id="KW-0813">Transport</keyword>
<organism evidence="9 10">
    <name type="scientific">Nocardioides marinisabuli</name>
    <dbReference type="NCBI Taxonomy" id="419476"/>
    <lineage>
        <taxon>Bacteria</taxon>
        <taxon>Bacillati</taxon>
        <taxon>Actinomycetota</taxon>
        <taxon>Actinomycetes</taxon>
        <taxon>Propionibacteriales</taxon>
        <taxon>Nocardioidaceae</taxon>
        <taxon>Nocardioides</taxon>
    </lineage>
</organism>
<feature type="transmembrane region" description="Helical" evidence="7">
    <location>
        <begin position="7"/>
        <end position="28"/>
    </location>
</feature>
<feature type="transmembrane region" description="Helical" evidence="7">
    <location>
        <begin position="106"/>
        <end position="128"/>
    </location>
</feature>
<dbReference type="Pfam" id="PF00528">
    <property type="entry name" value="BPD_transp_1"/>
    <property type="match status" value="1"/>
</dbReference>
<gene>
    <name evidence="9" type="ORF">BKA08_002435</name>
</gene>
<evidence type="ECO:0000256" key="3">
    <source>
        <dbReference type="ARBA" id="ARBA00022475"/>
    </source>
</evidence>
<evidence type="ECO:0000313" key="9">
    <source>
        <dbReference type="EMBL" id="NYD58197.1"/>
    </source>
</evidence>
<dbReference type="Gene3D" id="1.10.3720.10">
    <property type="entry name" value="MetI-like"/>
    <property type="match status" value="1"/>
</dbReference>
<dbReference type="EMBL" id="JACCBE010000001">
    <property type="protein sequence ID" value="NYD58197.1"/>
    <property type="molecule type" value="Genomic_DNA"/>
</dbReference>
<evidence type="ECO:0000256" key="1">
    <source>
        <dbReference type="ARBA" id="ARBA00004651"/>
    </source>
</evidence>
<sequence>MTRRPGMLTYALLIAFVLGSSFPLYWSFLVGSHDADVMNQRLPPLLPGGNFLENASRVFETVEFWKALLNSVLVSSVVTASVVFFSTLAGFAFAKLRFRGRDALMVFVVATLAIPTQLGVIPLFIMMAKLGWTGSVWAVIVPALVSAFGVFFMRQYLVDALPDELIESARVDGCSMLRTFWHVAVPAARPGAAVLGLFTFMFTWTDFFWPLIVLPASNPTVQIALQQLQSGYYVDFSLVLAGAVLSTIPLLVLFALAGRHLVSGIMQGAVKG</sequence>
<dbReference type="SUPFAM" id="SSF161098">
    <property type="entry name" value="MetI-like"/>
    <property type="match status" value="1"/>
</dbReference>
<feature type="transmembrane region" description="Helical" evidence="7">
    <location>
        <begin position="72"/>
        <end position="94"/>
    </location>
</feature>
<dbReference type="CDD" id="cd06261">
    <property type="entry name" value="TM_PBP2"/>
    <property type="match status" value="1"/>
</dbReference>
<feature type="domain" description="ABC transmembrane type-1" evidence="8">
    <location>
        <begin position="68"/>
        <end position="257"/>
    </location>
</feature>
<keyword evidence="6 7" id="KW-0472">Membrane</keyword>
<feature type="transmembrane region" description="Helical" evidence="7">
    <location>
        <begin position="134"/>
        <end position="153"/>
    </location>
</feature>
<evidence type="ECO:0000256" key="4">
    <source>
        <dbReference type="ARBA" id="ARBA00022692"/>
    </source>
</evidence>
<evidence type="ECO:0000256" key="6">
    <source>
        <dbReference type="ARBA" id="ARBA00023136"/>
    </source>
</evidence>
<keyword evidence="5 7" id="KW-1133">Transmembrane helix</keyword>
<evidence type="ECO:0000259" key="8">
    <source>
        <dbReference type="PROSITE" id="PS50928"/>
    </source>
</evidence>
<evidence type="ECO:0000256" key="7">
    <source>
        <dbReference type="RuleBase" id="RU363032"/>
    </source>
</evidence>
<evidence type="ECO:0000313" key="10">
    <source>
        <dbReference type="Proteomes" id="UP000516957"/>
    </source>
</evidence>
<comment type="caution">
    <text evidence="9">The sequence shown here is derived from an EMBL/GenBank/DDBJ whole genome shotgun (WGS) entry which is preliminary data.</text>
</comment>
<keyword evidence="10" id="KW-1185">Reference proteome</keyword>
<feature type="transmembrane region" description="Helical" evidence="7">
    <location>
        <begin position="192"/>
        <end position="212"/>
    </location>
</feature>
<dbReference type="RefSeq" id="WP_179615849.1">
    <property type="nucleotide sequence ID" value="NZ_JACCBE010000001.1"/>
</dbReference>
<reference evidence="9 10" key="1">
    <citation type="submission" date="2020-07" db="EMBL/GenBank/DDBJ databases">
        <title>Sequencing the genomes of 1000 actinobacteria strains.</title>
        <authorList>
            <person name="Klenk H.-P."/>
        </authorList>
    </citation>
    <scope>NUCLEOTIDE SEQUENCE [LARGE SCALE GENOMIC DNA]</scope>
    <source>
        <strain evidence="9 10">DSM 18965</strain>
    </source>
</reference>
<dbReference type="PANTHER" id="PTHR43744">
    <property type="entry name" value="ABC TRANSPORTER PERMEASE PROTEIN MG189-RELATED-RELATED"/>
    <property type="match status" value="1"/>
</dbReference>
<name>A0A7Y9F216_9ACTN</name>
<dbReference type="GO" id="GO:0055085">
    <property type="term" value="P:transmembrane transport"/>
    <property type="evidence" value="ECO:0007669"/>
    <property type="project" value="InterPro"/>
</dbReference>
<keyword evidence="4 7" id="KW-0812">Transmembrane</keyword>
<protein>
    <submittedName>
        <fullName evidence="9">Cellobiose transport system permease protein</fullName>
    </submittedName>
</protein>
<dbReference type="PROSITE" id="PS50928">
    <property type="entry name" value="ABC_TM1"/>
    <property type="match status" value="1"/>
</dbReference>
<evidence type="ECO:0000256" key="5">
    <source>
        <dbReference type="ARBA" id="ARBA00022989"/>
    </source>
</evidence>